<keyword evidence="8 9" id="KW-0472">Membrane</keyword>
<dbReference type="CDD" id="cd06261">
    <property type="entry name" value="TM_PBP2"/>
    <property type="match status" value="1"/>
</dbReference>
<dbReference type="EMBL" id="JAMRYU010000005">
    <property type="protein sequence ID" value="MDC4239794.1"/>
    <property type="molecule type" value="Genomic_DNA"/>
</dbReference>
<comment type="caution">
    <text evidence="12">The sequence shown here is derived from an EMBL/GenBank/DDBJ whole genome shotgun (WGS) entry which is preliminary data.</text>
</comment>
<sequence length="223" mass="24248">MDISPIIISLKTATVSMVFTFLLGLFIARAIVKIKSEKIKMILDGILTLPLVLPPTVMGFFLLLIFGVNRPIGKLLLEFLGVKIVFSWSATVIASVVIAFPLMYRSARGAFEQVDQNLIMAARTLGMSERKIFWRIIMPLALPGVASGGILAFARGLGEFGATAMIAGNIANKTRTLPLAIYADVAAGDMASATNYVLIVTIISFAVVVLTNYFTLKERKYIK</sequence>
<dbReference type="RefSeq" id="WP_008677579.1">
    <property type="nucleotide sequence ID" value="NZ_CABKOG010000003.1"/>
</dbReference>
<protein>
    <recommendedName>
        <fullName evidence="10">Molybdenum transport system permease</fullName>
    </recommendedName>
</protein>
<dbReference type="Proteomes" id="UP001141183">
    <property type="component" value="Unassembled WGS sequence"/>
</dbReference>
<gene>
    <name evidence="12" type="primary">modB</name>
    <name evidence="12" type="ORF">NE398_06405</name>
</gene>
<dbReference type="SUPFAM" id="SSF161098">
    <property type="entry name" value="MetI-like"/>
    <property type="match status" value="1"/>
</dbReference>
<dbReference type="GO" id="GO:0015098">
    <property type="term" value="F:molybdate ion transmembrane transporter activity"/>
    <property type="evidence" value="ECO:0007669"/>
    <property type="project" value="UniProtKB-UniRule"/>
</dbReference>
<dbReference type="PANTHER" id="PTHR30183:SF3">
    <property type="entry name" value="MOLYBDENUM TRANSPORT SYSTEM PERMEASE PROTEIN MODB"/>
    <property type="match status" value="1"/>
</dbReference>
<keyword evidence="3 9" id="KW-0813">Transport</keyword>
<evidence type="ECO:0000256" key="2">
    <source>
        <dbReference type="ARBA" id="ARBA00007069"/>
    </source>
</evidence>
<dbReference type="PROSITE" id="PS50928">
    <property type="entry name" value="ABC_TM1"/>
    <property type="match status" value="1"/>
</dbReference>
<name>A0A9X3XLE9_9CLOT</name>
<evidence type="ECO:0000256" key="9">
    <source>
        <dbReference type="RuleBase" id="RU363032"/>
    </source>
</evidence>
<evidence type="ECO:0000256" key="10">
    <source>
        <dbReference type="RuleBase" id="RU365097"/>
    </source>
</evidence>
<dbReference type="Gene3D" id="1.10.3720.10">
    <property type="entry name" value="MetI-like"/>
    <property type="match status" value="1"/>
</dbReference>
<evidence type="ECO:0000256" key="6">
    <source>
        <dbReference type="ARBA" id="ARBA00022692"/>
    </source>
</evidence>
<keyword evidence="6 9" id="KW-0812">Transmembrane</keyword>
<dbReference type="AlphaFoldDB" id="A0A9X3XLE9"/>
<evidence type="ECO:0000256" key="8">
    <source>
        <dbReference type="ARBA" id="ARBA00023136"/>
    </source>
</evidence>
<keyword evidence="5 10" id="KW-0500">Molybdenum</keyword>
<feature type="transmembrane region" description="Helical" evidence="9">
    <location>
        <begin position="42"/>
        <end position="65"/>
    </location>
</feature>
<accession>A0A9X3XLE9</accession>
<evidence type="ECO:0000256" key="7">
    <source>
        <dbReference type="ARBA" id="ARBA00022989"/>
    </source>
</evidence>
<comment type="subcellular location">
    <subcellularLocation>
        <location evidence="1 9">Cell membrane</location>
        <topology evidence="1 9">Multi-pass membrane protein</topology>
    </subcellularLocation>
</comment>
<evidence type="ECO:0000256" key="4">
    <source>
        <dbReference type="ARBA" id="ARBA00022475"/>
    </source>
</evidence>
<proteinExistence type="inferred from homology"/>
<keyword evidence="4 10" id="KW-1003">Cell membrane</keyword>
<feature type="domain" description="ABC transmembrane type-1" evidence="11">
    <location>
        <begin position="6"/>
        <end position="209"/>
    </location>
</feature>
<feature type="transmembrane region" description="Helical" evidence="9">
    <location>
        <begin position="85"/>
        <end position="104"/>
    </location>
</feature>
<dbReference type="PANTHER" id="PTHR30183">
    <property type="entry name" value="MOLYBDENUM TRANSPORT SYSTEM PERMEASE PROTEIN MODB"/>
    <property type="match status" value="1"/>
</dbReference>
<reference evidence="12" key="1">
    <citation type="submission" date="2022-05" db="EMBL/GenBank/DDBJ databases">
        <title>Draft genome sequence of Clostridium tertium strain CP3 isolated from Peru.</title>
        <authorList>
            <person name="Hurtado R."/>
            <person name="Lima L."/>
            <person name="Sousa T."/>
            <person name="Jaiswal A.K."/>
            <person name="Tiwari S."/>
            <person name="Maturrano L."/>
            <person name="Brenig B."/>
            <person name="Azevedo V."/>
        </authorList>
    </citation>
    <scope>NUCLEOTIDE SEQUENCE</scope>
    <source>
        <strain evidence="12">CP3</strain>
    </source>
</reference>
<feature type="transmembrane region" description="Helical" evidence="9">
    <location>
        <begin position="6"/>
        <end position="30"/>
    </location>
</feature>
<keyword evidence="13" id="KW-1185">Reference proteome</keyword>
<feature type="transmembrane region" description="Helical" evidence="9">
    <location>
        <begin position="132"/>
        <end position="154"/>
    </location>
</feature>
<evidence type="ECO:0000313" key="13">
    <source>
        <dbReference type="Proteomes" id="UP001141183"/>
    </source>
</evidence>
<dbReference type="InterPro" id="IPR035906">
    <property type="entry name" value="MetI-like_sf"/>
</dbReference>
<dbReference type="NCBIfam" id="TIGR02141">
    <property type="entry name" value="modB_ABC"/>
    <property type="match status" value="1"/>
</dbReference>
<dbReference type="Pfam" id="PF00528">
    <property type="entry name" value="BPD_transp_1"/>
    <property type="match status" value="1"/>
</dbReference>
<evidence type="ECO:0000256" key="5">
    <source>
        <dbReference type="ARBA" id="ARBA00022505"/>
    </source>
</evidence>
<comment type="similarity">
    <text evidence="2 10">Belongs to the binding-protein-dependent transport system permease family. CysTW subfamily.</text>
</comment>
<evidence type="ECO:0000313" key="12">
    <source>
        <dbReference type="EMBL" id="MDC4239794.1"/>
    </source>
</evidence>
<feature type="transmembrane region" description="Helical" evidence="9">
    <location>
        <begin position="196"/>
        <end position="216"/>
    </location>
</feature>
<comment type="function">
    <text evidence="10">Part of the binding-protein-dependent transport system for molybdenum; probably responsible for the translocation of the substrate across the membrane.</text>
</comment>
<organism evidence="12 13">
    <name type="scientific">Clostridium tertium</name>
    <dbReference type="NCBI Taxonomy" id="1559"/>
    <lineage>
        <taxon>Bacteria</taxon>
        <taxon>Bacillati</taxon>
        <taxon>Bacillota</taxon>
        <taxon>Clostridia</taxon>
        <taxon>Eubacteriales</taxon>
        <taxon>Clostridiaceae</taxon>
        <taxon>Clostridium</taxon>
    </lineage>
</organism>
<evidence type="ECO:0000256" key="3">
    <source>
        <dbReference type="ARBA" id="ARBA00022448"/>
    </source>
</evidence>
<dbReference type="GO" id="GO:0005886">
    <property type="term" value="C:plasma membrane"/>
    <property type="evidence" value="ECO:0007669"/>
    <property type="project" value="UniProtKB-SubCell"/>
</dbReference>
<dbReference type="InterPro" id="IPR000515">
    <property type="entry name" value="MetI-like"/>
</dbReference>
<dbReference type="InterPro" id="IPR011867">
    <property type="entry name" value="ModB_ABC"/>
</dbReference>
<keyword evidence="7 9" id="KW-1133">Transmembrane helix</keyword>
<evidence type="ECO:0000256" key="1">
    <source>
        <dbReference type="ARBA" id="ARBA00004651"/>
    </source>
</evidence>
<evidence type="ECO:0000259" key="11">
    <source>
        <dbReference type="PROSITE" id="PS50928"/>
    </source>
</evidence>